<feature type="transmembrane region" description="Helical" evidence="1">
    <location>
        <begin position="18"/>
        <end position="41"/>
    </location>
</feature>
<comment type="caution">
    <text evidence="2">The sequence shown here is derived from an EMBL/GenBank/DDBJ whole genome shotgun (WGS) entry which is preliminary data.</text>
</comment>
<reference evidence="2" key="2">
    <citation type="journal article" date="2021" name="Genome Biol. Evol.">
        <title>Developing a high-quality reference genome for a parasitic bivalve with doubly uniparental inheritance (Bivalvia: Unionida).</title>
        <authorList>
            <person name="Smith C.H."/>
        </authorList>
    </citation>
    <scope>NUCLEOTIDE SEQUENCE</scope>
    <source>
        <strain evidence="2">CHS0354</strain>
        <tissue evidence="2">Mantle</tissue>
    </source>
</reference>
<evidence type="ECO:0000313" key="2">
    <source>
        <dbReference type="EMBL" id="KAK3604734.1"/>
    </source>
</evidence>
<name>A0AAE0T6N5_9BIVA</name>
<dbReference type="EMBL" id="JAEAOA010001102">
    <property type="protein sequence ID" value="KAK3604734.1"/>
    <property type="molecule type" value="Genomic_DNA"/>
</dbReference>
<protein>
    <submittedName>
        <fullName evidence="2">Uncharacterized protein</fullName>
    </submittedName>
</protein>
<keyword evidence="3" id="KW-1185">Reference proteome</keyword>
<dbReference type="Proteomes" id="UP001195483">
    <property type="component" value="Unassembled WGS sequence"/>
</dbReference>
<accession>A0AAE0T6N5</accession>
<proteinExistence type="predicted"/>
<evidence type="ECO:0000256" key="1">
    <source>
        <dbReference type="SAM" id="Phobius"/>
    </source>
</evidence>
<reference evidence="2" key="1">
    <citation type="journal article" date="2021" name="Genome Biol. Evol.">
        <title>A High-Quality Reference Genome for a Parasitic Bivalve with Doubly Uniparental Inheritance (Bivalvia: Unionida).</title>
        <authorList>
            <person name="Smith C.H."/>
        </authorList>
    </citation>
    <scope>NUCLEOTIDE SEQUENCE</scope>
    <source>
        <strain evidence="2">CHS0354</strain>
    </source>
</reference>
<organism evidence="2 3">
    <name type="scientific">Potamilus streckersoni</name>
    <dbReference type="NCBI Taxonomy" id="2493646"/>
    <lineage>
        <taxon>Eukaryota</taxon>
        <taxon>Metazoa</taxon>
        <taxon>Spiralia</taxon>
        <taxon>Lophotrochozoa</taxon>
        <taxon>Mollusca</taxon>
        <taxon>Bivalvia</taxon>
        <taxon>Autobranchia</taxon>
        <taxon>Heteroconchia</taxon>
        <taxon>Palaeoheterodonta</taxon>
        <taxon>Unionida</taxon>
        <taxon>Unionoidea</taxon>
        <taxon>Unionidae</taxon>
        <taxon>Ambleminae</taxon>
        <taxon>Lampsilini</taxon>
        <taxon>Potamilus</taxon>
    </lineage>
</organism>
<sequence>MTILCGESITSLTNRARLILSGLCLIYMSMFVLYAATTGYTEQNMVNSMERWTDLAESILNNVGHPNQKSLEENAEMWILSILHRTFLDERPDFLLKENCVSYQVRRYIRQESRERKGMTLKNENRSLSDTF</sequence>
<gene>
    <name evidence="2" type="ORF">CHS0354_017839</name>
</gene>
<keyword evidence="1" id="KW-0472">Membrane</keyword>
<keyword evidence="1" id="KW-1133">Transmembrane helix</keyword>
<evidence type="ECO:0000313" key="3">
    <source>
        <dbReference type="Proteomes" id="UP001195483"/>
    </source>
</evidence>
<dbReference type="AlphaFoldDB" id="A0AAE0T6N5"/>
<reference evidence="2" key="3">
    <citation type="submission" date="2023-05" db="EMBL/GenBank/DDBJ databases">
        <authorList>
            <person name="Smith C.H."/>
        </authorList>
    </citation>
    <scope>NUCLEOTIDE SEQUENCE</scope>
    <source>
        <strain evidence="2">CHS0354</strain>
        <tissue evidence="2">Mantle</tissue>
    </source>
</reference>
<keyword evidence="1" id="KW-0812">Transmembrane</keyword>